<gene>
    <name evidence="2" type="primary">CALS2_0</name>
    <name evidence="2" type="ORF">CK203_028856</name>
</gene>
<dbReference type="PANTHER" id="PTHR12741:SF48">
    <property type="entry name" value="1,3-BETA-GLUCAN SYNTHASE COMPONENT FKS1-RELATED"/>
    <property type="match status" value="1"/>
</dbReference>
<feature type="transmembrane region" description="Helical" evidence="1">
    <location>
        <begin position="35"/>
        <end position="60"/>
    </location>
</feature>
<feature type="transmembrane region" description="Helical" evidence="1">
    <location>
        <begin position="117"/>
        <end position="141"/>
    </location>
</feature>
<feature type="transmembrane region" description="Helical" evidence="1">
    <location>
        <begin position="279"/>
        <end position="299"/>
    </location>
</feature>
<protein>
    <submittedName>
        <fullName evidence="2">Callose synthase 2</fullName>
    </submittedName>
</protein>
<dbReference type="PANTHER" id="PTHR12741">
    <property type="entry name" value="LYST-INTERACTING PROTEIN LIP5 DOPAMINE RESPONSIVE PROTEIN DRG-1"/>
    <property type="match status" value="1"/>
</dbReference>
<comment type="caution">
    <text evidence="2">The sequence shown here is derived from an EMBL/GenBank/DDBJ whole genome shotgun (WGS) entry which is preliminary data.</text>
</comment>
<accession>A0A438IAB4</accession>
<evidence type="ECO:0000313" key="2">
    <source>
        <dbReference type="EMBL" id="RVW93641.1"/>
    </source>
</evidence>
<feature type="transmembrane region" description="Helical" evidence="1">
    <location>
        <begin position="72"/>
        <end position="92"/>
    </location>
</feature>
<dbReference type="EMBL" id="QGNW01000128">
    <property type="protein sequence ID" value="RVW93641.1"/>
    <property type="molecule type" value="Genomic_DNA"/>
</dbReference>
<organism evidence="2 3">
    <name type="scientific">Vitis vinifera</name>
    <name type="common">Grape</name>
    <dbReference type="NCBI Taxonomy" id="29760"/>
    <lineage>
        <taxon>Eukaryota</taxon>
        <taxon>Viridiplantae</taxon>
        <taxon>Streptophyta</taxon>
        <taxon>Embryophyta</taxon>
        <taxon>Tracheophyta</taxon>
        <taxon>Spermatophyta</taxon>
        <taxon>Magnoliopsida</taxon>
        <taxon>eudicotyledons</taxon>
        <taxon>Gunneridae</taxon>
        <taxon>Pentapetalae</taxon>
        <taxon>rosids</taxon>
        <taxon>Vitales</taxon>
        <taxon>Vitaceae</taxon>
        <taxon>Viteae</taxon>
        <taxon>Vitis</taxon>
    </lineage>
</organism>
<evidence type="ECO:0000256" key="1">
    <source>
        <dbReference type="SAM" id="Phobius"/>
    </source>
</evidence>
<keyword evidence="1" id="KW-0472">Membrane</keyword>
<reference evidence="2 3" key="1">
    <citation type="journal article" date="2018" name="PLoS Genet.">
        <title>Population sequencing reveals clonal diversity and ancestral inbreeding in the grapevine cultivar Chardonnay.</title>
        <authorList>
            <person name="Roach M.J."/>
            <person name="Johnson D.L."/>
            <person name="Bohlmann J."/>
            <person name="van Vuuren H.J."/>
            <person name="Jones S.J."/>
            <person name="Pretorius I.S."/>
            <person name="Schmidt S.A."/>
            <person name="Borneman A.R."/>
        </authorList>
    </citation>
    <scope>NUCLEOTIDE SEQUENCE [LARGE SCALE GENOMIC DNA]</scope>
    <source>
        <strain evidence="3">cv. Chardonnay</strain>
        <tissue evidence="2">Leaf</tissue>
    </source>
</reference>
<dbReference type="AlphaFoldDB" id="A0A438IAB4"/>
<evidence type="ECO:0000313" key="3">
    <source>
        <dbReference type="Proteomes" id="UP000288805"/>
    </source>
</evidence>
<keyword evidence="1" id="KW-1133">Transmembrane helix</keyword>
<proteinExistence type="predicted"/>
<dbReference type="Proteomes" id="UP000288805">
    <property type="component" value="Unassembled WGS sequence"/>
</dbReference>
<name>A0A438IAB4_VITVI</name>
<keyword evidence="1" id="KW-0812">Transmembrane</keyword>
<sequence>MWSFYILSLQAMIIISWNGSGKLSSILDGEVFKKVMSIFITAAILKLTQAILDVILSWKARKSMPFYVKLRYLLKVVSAAAWVIILPVTYAYSWKNPPGFAQTIRKWFGNSPTSSSLFILFVFIYLSPNMLSALLFLFPFIRRYLERSDYKIVMLMMWWSQPRLYVGRGMHESTLSLFKYTMFWVLLMMSKLAFSYFVEIKPLVGPTKAIMDVHITKYQWHEFFPQAKKNVGVVASLWAPVVLVYFMDTQIWYAIFSTIFGGLYGAFRRLGEVSGTSFPLYLLLIVVVFCPFPLCKHILCFHMINNSCWYKPSHCGLNSFVTSSFKFVYTISSLPRCGCAEWDSDN</sequence>